<keyword evidence="4" id="KW-0067">ATP-binding</keyword>
<dbReference type="GO" id="GO:0005524">
    <property type="term" value="F:ATP binding"/>
    <property type="evidence" value="ECO:0007669"/>
    <property type="project" value="UniProtKB-KW"/>
</dbReference>
<dbReference type="EMBL" id="MSYM01000018">
    <property type="protein sequence ID" value="OLP05085.1"/>
    <property type="molecule type" value="Genomic_DNA"/>
</dbReference>
<dbReference type="GO" id="GO:0016787">
    <property type="term" value="F:hydrolase activity"/>
    <property type="evidence" value="ECO:0007669"/>
    <property type="project" value="UniProtKB-KW"/>
</dbReference>
<dbReference type="SUPFAM" id="SSF52540">
    <property type="entry name" value="P-loop containing nucleoside triphosphate hydrolases"/>
    <property type="match status" value="1"/>
</dbReference>
<protein>
    <submittedName>
        <fullName evidence="7">Putative DNA helicase II</fullName>
    </submittedName>
</protein>
<evidence type="ECO:0000259" key="6">
    <source>
        <dbReference type="Pfam" id="PF13361"/>
    </source>
</evidence>
<dbReference type="AlphaFoldDB" id="A0A1Q8YAP6"/>
<keyword evidence="1" id="KW-0547">Nucleotide-binding</keyword>
<dbReference type="Pfam" id="PF08378">
    <property type="entry name" value="NERD"/>
    <property type="match status" value="1"/>
</dbReference>
<dbReference type="GO" id="GO:0043138">
    <property type="term" value="F:3'-5' DNA helicase activity"/>
    <property type="evidence" value="ECO:0007669"/>
    <property type="project" value="TreeGrafter"/>
</dbReference>
<evidence type="ECO:0000313" key="7">
    <source>
        <dbReference type="EMBL" id="OLP05085.1"/>
    </source>
</evidence>
<evidence type="ECO:0000259" key="5">
    <source>
        <dbReference type="Pfam" id="PF08378"/>
    </source>
</evidence>
<dbReference type="Proteomes" id="UP000185911">
    <property type="component" value="Unassembled WGS sequence"/>
</dbReference>
<proteinExistence type="predicted"/>
<evidence type="ECO:0000313" key="8">
    <source>
        <dbReference type="Proteomes" id="UP000185911"/>
    </source>
</evidence>
<dbReference type="InterPro" id="IPR000212">
    <property type="entry name" value="DNA_helicase_UvrD/REP"/>
</dbReference>
<feature type="domain" description="NERD" evidence="5">
    <location>
        <begin position="17"/>
        <end position="110"/>
    </location>
</feature>
<reference evidence="7 8" key="1">
    <citation type="submission" date="2017-01" db="EMBL/GenBank/DDBJ databases">
        <title>Genome sequence of Rhodoferax antarcticus ANT.BR, a psychrophilic purple nonsulfur bacterium from an Antarctic microbial mat.</title>
        <authorList>
            <person name="Baker J."/>
            <person name="Riester C."/>
            <person name="Skinner B."/>
            <person name="Newell A."/>
            <person name="Swingley W."/>
            <person name="Madigan M."/>
            <person name="Jung D."/>
            <person name="Asao M."/>
            <person name="Chen M."/>
            <person name="Loughlin P."/>
            <person name="Pan H."/>
            <person name="Lin S."/>
            <person name="Li N."/>
            <person name="Shaw J."/>
            <person name="Prado M."/>
            <person name="Sherman C."/>
            <person name="Li X."/>
            <person name="Tang J."/>
            <person name="Blankenship R."/>
            <person name="Zhao T."/>
            <person name="Touchman J."/>
            <person name="Sattley M."/>
        </authorList>
    </citation>
    <scope>NUCLEOTIDE SEQUENCE [LARGE SCALE GENOMIC DNA]</scope>
    <source>
        <strain evidence="7 8">ANT.BR</strain>
    </source>
</reference>
<dbReference type="Pfam" id="PF13361">
    <property type="entry name" value="UvrD_C"/>
    <property type="match status" value="1"/>
</dbReference>
<keyword evidence="8" id="KW-1185">Reference proteome</keyword>
<organism evidence="7 8">
    <name type="scientific">Rhodoferax antarcticus ANT.BR</name>
    <dbReference type="NCBI Taxonomy" id="1111071"/>
    <lineage>
        <taxon>Bacteria</taxon>
        <taxon>Pseudomonadati</taxon>
        <taxon>Pseudomonadota</taxon>
        <taxon>Betaproteobacteria</taxon>
        <taxon>Burkholderiales</taxon>
        <taxon>Comamonadaceae</taxon>
        <taxon>Rhodoferax</taxon>
    </lineage>
</organism>
<evidence type="ECO:0000256" key="1">
    <source>
        <dbReference type="ARBA" id="ARBA00022741"/>
    </source>
</evidence>
<dbReference type="STRING" id="81479.RA876_13285"/>
<feature type="domain" description="UvrD-like helicase C-terminal" evidence="6">
    <location>
        <begin position="543"/>
        <end position="596"/>
    </location>
</feature>
<dbReference type="Pfam" id="PF13245">
    <property type="entry name" value="AAA_19"/>
    <property type="match status" value="1"/>
</dbReference>
<dbReference type="PANTHER" id="PTHR11070:SF45">
    <property type="entry name" value="DNA 3'-5' HELICASE"/>
    <property type="match status" value="1"/>
</dbReference>
<dbReference type="RefSeq" id="WP_173861784.1">
    <property type="nucleotide sequence ID" value="NZ_MSYM01000018.1"/>
</dbReference>
<evidence type="ECO:0000256" key="2">
    <source>
        <dbReference type="ARBA" id="ARBA00022801"/>
    </source>
</evidence>
<name>A0A1Q8YAP6_9BURK</name>
<evidence type="ECO:0000256" key="4">
    <source>
        <dbReference type="ARBA" id="ARBA00022840"/>
    </source>
</evidence>
<sequence length="610" mass="67915">MATLIPALGACVSRMTQGEKRLAERLEQKLDADYLLWYDVPVGPNQSHPDFVVMHPRRGLLILEVKDWKPDTIRQADKLNWVILDHGQPKTVASPIEQARQYAHTVVDALKRDPQLVQADGKHQGQLAFPWSYGVVLPNLTRKQFMDGQLHRVIEPNRVVCRDEMTDSVDAEDLQSRLWGMFPFMMGGVMSLPQLDRVRWIMFPEVRVQTQGALFDDNDGEAELPDIMRVMDIQQEQLARSLGDGHRVIHGVAGSGKTMILGYRAEYLAKAHTPTSKPILILCFNEPLGVTLDSVMHAKGLADKVHARHFHKWCRDQLVAYGQTLPAPNLPVDAKMADMVQRVIRAVDRKQIPSGQYQAVMIDEGHDFAPEWLKLITQMVDPTTNSLLLLYDDAQSIYERRHSRDGSKQFSFKSVGVQAQGRTTILKINYRNTRQILQTASLIAADLLTADDKDDDGIPLVKPISCGRDGQAPLIIRLPCLRDEAFAIADHLASAHNEGFAWGDMAVLCADWATMDLCASALAQRKLPHRVRKRSGDYQPGADAIQVMTMKVSKGLEFPVVALPGVGHMPAPDEDEKEAARVFYVAATRATQRLVLGVGGDGGFGVRLGT</sequence>
<dbReference type="GO" id="GO:0000725">
    <property type="term" value="P:recombinational repair"/>
    <property type="evidence" value="ECO:0007669"/>
    <property type="project" value="TreeGrafter"/>
</dbReference>
<dbReference type="GO" id="GO:0005829">
    <property type="term" value="C:cytosol"/>
    <property type="evidence" value="ECO:0007669"/>
    <property type="project" value="TreeGrafter"/>
</dbReference>
<keyword evidence="3 7" id="KW-0347">Helicase</keyword>
<accession>A0A1Q8YAP6</accession>
<dbReference type="GO" id="GO:0003677">
    <property type="term" value="F:DNA binding"/>
    <property type="evidence" value="ECO:0007669"/>
    <property type="project" value="InterPro"/>
</dbReference>
<dbReference type="InterPro" id="IPR027417">
    <property type="entry name" value="P-loop_NTPase"/>
</dbReference>
<keyword evidence="2" id="KW-0378">Hydrolase</keyword>
<dbReference type="Gene3D" id="3.40.50.300">
    <property type="entry name" value="P-loop containing nucleotide triphosphate hydrolases"/>
    <property type="match status" value="2"/>
</dbReference>
<dbReference type="InterPro" id="IPR011528">
    <property type="entry name" value="NERD"/>
</dbReference>
<comment type="caution">
    <text evidence="7">The sequence shown here is derived from an EMBL/GenBank/DDBJ whole genome shotgun (WGS) entry which is preliminary data.</text>
</comment>
<evidence type="ECO:0000256" key="3">
    <source>
        <dbReference type="ARBA" id="ARBA00022806"/>
    </source>
</evidence>
<dbReference type="InterPro" id="IPR014017">
    <property type="entry name" value="DNA_helicase_UvrD-like_C"/>
</dbReference>
<gene>
    <name evidence="7" type="ORF">BLL52_3905</name>
</gene>
<dbReference type="PANTHER" id="PTHR11070">
    <property type="entry name" value="UVRD / RECB / PCRA DNA HELICASE FAMILY MEMBER"/>
    <property type="match status" value="1"/>
</dbReference>